<reference evidence="2" key="2">
    <citation type="submission" date="2020-09" db="EMBL/GenBank/DDBJ databases">
        <authorList>
            <person name="Sun Q."/>
            <person name="Ohkuma M."/>
        </authorList>
    </citation>
    <scope>NUCLEOTIDE SEQUENCE</scope>
    <source>
        <strain evidence="2">JCM 13064</strain>
    </source>
</reference>
<gene>
    <name evidence="2" type="ORF">GCM10007964_36400</name>
</gene>
<comment type="caution">
    <text evidence="2">The sequence shown here is derived from an EMBL/GenBank/DDBJ whole genome shotgun (WGS) entry which is preliminary data.</text>
</comment>
<accession>A0A917R4L7</accession>
<dbReference type="PANTHER" id="PTHR18964">
    <property type="entry name" value="ROK (REPRESSOR, ORF, KINASE) FAMILY"/>
    <property type="match status" value="1"/>
</dbReference>
<dbReference type="RefSeq" id="WP_189164221.1">
    <property type="nucleotide sequence ID" value="NZ_BMNT01000019.1"/>
</dbReference>
<protein>
    <submittedName>
        <fullName evidence="2">Polyphosphate glucokinase</fullName>
    </submittedName>
</protein>
<proteinExistence type="inferred from homology"/>
<dbReference type="InterPro" id="IPR000600">
    <property type="entry name" value="ROK"/>
</dbReference>
<name>A0A917R4L7_9ACTN</name>
<evidence type="ECO:0000313" key="3">
    <source>
        <dbReference type="Proteomes" id="UP000645217"/>
    </source>
</evidence>
<dbReference type="EMBL" id="BMNT01000019">
    <property type="protein sequence ID" value="GGK90454.1"/>
    <property type="molecule type" value="Genomic_DNA"/>
</dbReference>
<evidence type="ECO:0000256" key="1">
    <source>
        <dbReference type="ARBA" id="ARBA00006479"/>
    </source>
</evidence>
<evidence type="ECO:0000313" key="2">
    <source>
        <dbReference type="EMBL" id="GGK90454.1"/>
    </source>
</evidence>
<dbReference type="Gene3D" id="3.30.420.40">
    <property type="match status" value="2"/>
</dbReference>
<sequence>MNVLGIDIGGSGIKGAPVDTVAGALTQERLRIPTPVPSAPDAVAEVVRQIAEHFAWTGPVGVTFPGVVVEGQTRTAANVDRGWIGLDARGLFSRATGLPVAVLNDADAAGVAEARFGAGLGRRGLVLVLTFGTGIGSALIMDGVLVPNTEFGHIEIDGHEAEHRASDHAREKHDLGWEEWAKRVQKYLEHMRALLSPSLIVIGGGVSKKADKFLHHIDLPGTPVVPARLLNEAGIIGAALAAETAGAAVGTASARA</sequence>
<dbReference type="InterPro" id="IPR043129">
    <property type="entry name" value="ATPase_NBD"/>
</dbReference>
<dbReference type="Pfam" id="PF00480">
    <property type="entry name" value="ROK"/>
    <property type="match status" value="1"/>
</dbReference>
<dbReference type="CDD" id="cd24058">
    <property type="entry name" value="ASKHA_NBD_ROK_PPGK"/>
    <property type="match status" value="1"/>
</dbReference>
<keyword evidence="3" id="KW-1185">Reference proteome</keyword>
<comment type="similarity">
    <text evidence="1">Belongs to the ROK (NagC/XylR) family.</text>
</comment>
<dbReference type="Proteomes" id="UP000645217">
    <property type="component" value="Unassembled WGS sequence"/>
</dbReference>
<dbReference type="AlphaFoldDB" id="A0A917R4L7"/>
<dbReference type="PANTHER" id="PTHR18964:SF146">
    <property type="entry name" value="POLYPHOSPHATE GLUCOKINASE"/>
    <property type="match status" value="1"/>
</dbReference>
<dbReference type="NCBIfam" id="NF045942">
    <property type="entry name" value="PolPhglucPhase"/>
    <property type="match status" value="1"/>
</dbReference>
<organism evidence="2 3">
    <name type="scientific">Sphaerisporangium melleum</name>
    <dbReference type="NCBI Taxonomy" id="321316"/>
    <lineage>
        <taxon>Bacteria</taxon>
        <taxon>Bacillati</taxon>
        <taxon>Actinomycetota</taxon>
        <taxon>Actinomycetes</taxon>
        <taxon>Streptosporangiales</taxon>
        <taxon>Streptosporangiaceae</taxon>
        <taxon>Sphaerisporangium</taxon>
    </lineage>
</organism>
<reference evidence="2" key="1">
    <citation type="journal article" date="2014" name="Int. J. Syst. Evol. Microbiol.">
        <title>Complete genome sequence of Corynebacterium casei LMG S-19264T (=DSM 44701T), isolated from a smear-ripened cheese.</title>
        <authorList>
            <consortium name="US DOE Joint Genome Institute (JGI-PGF)"/>
            <person name="Walter F."/>
            <person name="Albersmeier A."/>
            <person name="Kalinowski J."/>
            <person name="Ruckert C."/>
        </authorList>
    </citation>
    <scope>NUCLEOTIDE SEQUENCE</scope>
    <source>
        <strain evidence="2">JCM 13064</strain>
    </source>
</reference>
<dbReference type="SUPFAM" id="SSF53067">
    <property type="entry name" value="Actin-like ATPase domain"/>
    <property type="match status" value="1"/>
</dbReference>